<dbReference type="PATRIC" id="fig|1202534.3.peg.3033"/>
<protein>
    <submittedName>
        <fullName evidence="4">N-acetylmuramoyl-L-alanine amidase</fullName>
    </submittedName>
</protein>
<dbReference type="SMART" id="SM00646">
    <property type="entry name" value="Ami_3"/>
    <property type="match status" value="1"/>
</dbReference>
<evidence type="ECO:0000256" key="1">
    <source>
        <dbReference type="ARBA" id="ARBA00022801"/>
    </source>
</evidence>
<dbReference type="EMBL" id="ASRV01000180">
    <property type="protein sequence ID" value="EOR20814.1"/>
    <property type="molecule type" value="Genomic_DNA"/>
</dbReference>
<evidence type="ECO:0000259" key="3">
    <source>
        <dbReference type="SMART" id="SM00646"/>
    </source>
</evidence>
<dbReference type="CDD" id="cd02696">
    <property type="entry name" value="MurNAc-LAA"/>
    <property type="match status" value="1"/>
</dbReference>
<feature type="domain" description="MurNAc-LAA" evidence="3">
    <location>
        <begin position="140"/>
        <end position="253"/>
    </location>
</feature>
<keyword evidence="2" id="KW-0812">Transmembrane</keyword>
<accession>R9BUK8</accession>
<dbReference type="GO" id="GO:0030288">
    <property type="term" value="C:outer membrane-bounded periplasmic space"/>
    <property type="evidence" value="ECO:0007669"/>
    <property type="project" value="TreeGrafter"/>
</dbReference>
<keyword evidence="2" id="KW-1133">Transmembrane helix</keyword>
<reference evidence="4 5" key="1">
    <citation type="submission" date="2013-03" db="EMBL/GenBank/DDBJ databases">
        <title>Whole genome shotgun sequencing of Clostridium sartagoforme AAU1.</title>
        <authorList>
            <person name="Joshi C.G."/>
            <person name="Duggirala S.M."/>
            <person name="Nathani N.M."/>
            <person name="Bhatt V.D."/>
            <person name="Patel A.K."/>
            <person name="Pandya P.R."/>
            <person name="KaPatel J.A."/>
        </authorList>
    </citation>
    <scope>NUCLEOTIDE SEQUENCE [LARGE SCALE GENOMIC DNA]</scope>
    <source>
        <strain evidence="4 5">AAU1</strain>
    </source>
</reference>
<dbReference type="PANTHER" id="PTHR30404:SF0">
    <property type="entry name" value="N-ACETYLMURAMOYL-L-ALANINE AMIDASE AMIC"/>
    <property type="match status" value="1"/>
</dbReference>
<evidence type="ECO:0000256" key="2">
    <source>
        <dbReference type="SAM" id="Phobius"/>
    </source>
</evidence>
<evidence type="ECO:0000313" key="5">
    <source>
        <dbReference type="Proteomes" id="UP000013988"/>
    </source>
</evidence>
<dbReference type="OrthoDB" id="9772024at2"/>
<dbReference type="Gene3D" id="3.40.630.40">
    <property type="entry name" value="Zn-dependent exopeptidases"/>
    <property type="match status" value="1"/>
</dbReference>
<dbReference type="GO" id="GO:0009253">
    <property type="term" value="P:peptidoglycan catabolic process"/>
    <property type="evidence" value="ECO:0007669"/>
    <property type="project" value="InterPro"/>
</dbReference>
<dbReference type="GO" id="GO:0008745">
    <property type="term" value="F:N-acetylmuramoyl-L-alanine amidase activity"/>
    <property type="evidence" value="ECO:0007669"/>
    <property type="project" value="InterPro"/>
</dbReference>
<feature type="transmembrane region" description="Helical" evidence="2">
    <location>
        <begin position="24"/>
        <end position="45"/>
    </location>
</feature>
<proteinExistence type="predicted"/>
<gene>
    <name evidence="4" type="ORF">A500_15320</name>
</gene>
<keyword evidence="5" id="KW-1185">Reference proteome</keyword>
<evidence type="ECO:0000313" key="4">
    <source>
        <dbReference type="EMBL" id="EOR20814.1"/>
    </source>
</evidence>
<dbReference type="Proteomes" id="UP000013988">
    <property type="component" value="Unassembled WGS sequence"/>
</dbReference>
<sequence length="270" mass="30598">MEPKVFDIEYRRKLLYKRKRRRQLIFQISIFLSVLCVSFFIILLGNKDNNVSSVNQKITTSSSSTEEKFIICIDPGHGDWDTGAKGTTGVFEKDIVLNISLKLGKLLESNGMKVVYTRTNDSLSWLETANDSLKERIKIPEVFDADLFISIHCNSNYDSPDSKGLETWYKLSNNDSKELSNIIQQYLLKLNYTEDRGLKTYKSKDDALAVLELNSSISSLIELGFLSNASDEKYLNSDLGQSNCAEAINDAILSYIKSNKESLINKRNSN</sequence>
<dbReference type="InterPro" id="IPR002508">
    <property type="entry name" value="MurNAc-LAA_cat"/>
</dbReference>
<comment type="caution">
    <text evidence="4">The sequence shown here is derived from an EMBL/GenBank/DDBJ whole genome shotgun (WGS) entry which is preliminary data.</text>
</comment>
<name>R9BUK8_9CLOT</name>
<dbReference type="PANTHER" id="PTHR30404">
    <property type="entry name" value="N-ACETYLMURAMOYL-L-ALANINE AMIDASE"/>
    <property type="match status" value="1"/>
</dbReference>
<dbReference type="RefSeq" id="WP_016208328.1">
    <property type="nucleotide sequence ID" value="NZ_ASRV01000180.1"/>
</dbReference>
<dbReference type="AlphaFoldDB" id="R9BUK8"/>
<dbReference type="InterPro" id="IPR050695">
    <property type="entry name" value="N-acetylmuramoyl_amidase_3"/>
</dbReference>
<dbReference type="SUPFAM" id="SSF53187">
    <property type="entry name" value="Zn-dependent exopeptidases"/>
    <property type="match status" value="1"/>
</dbReference>
<keyword evidence="1" id="KW-0378">Hydrolase</keyword>
<dbReference type="Pfam" id="PF01520">
    <property type="entry name" value="Amidase_3"/>
    <property type="match status" value="1"/>
</dbReference>
<organism evidence="4 5">
    <name type="scientific">Clostridium sartagoforme AAU1</name>
    <dbReference type="NCBI Taxonomy" id="1202534"/>
    <lineage>
        <taxon>Bacteria</taxon>
        <taxon>Bacillati</taxon>
        <taxon>Bacillota</taxon>
        <taxon>Clostridia</taxon>
        <taxon>Eubacteriales</taxon>
        <taxon>Clostridiaceae</taxon>
        <taxon>Clostridium</taxon>
    </lineage>
</organism>
<keyword evidence="2" id="KW-0472">Membrane</keyword>